<proteinExistence type="predicted"/>
<accession>A0ACB8E9R9</accession>
<gene>
    <name evidence="1" type="ORF">K3G42_002698</name>
</gene>
<evidence type="ECO:0000313" key="2">
    <source>
        <dbReference type="Proteomes" id="UP000827872"/>
    </source>
</evidence>
<dbReference type="EMBL" id="CM037627">
    <property type="protein sequence ID" value="KAH7989103.1"/>
    <property type="molecule type" value="Genomic_DNA"/>
</dbReference>
<sequence>MAGRTADVNQSTGPQHPTSIVSLAHNTIPVLDPNPGSSFGHLLLFRADARTVAATIWSKSAPKAGKEEEEKLQ</sequence>
<name>A0ACB8E9R9_9SAUR</name>
<keyword evidence="2" id="KW-1185">Reference proteome</keyword>
<reference evidence="1" key="1">
    <citation type="submission" date="2021-08" db="EMBL/GenBank/DDBJ databases">
        <title>The first chromosome-level gecko genome reveals the dynamic sex chromosomes of Neotropical dwarf geckos (Sphaerodactylidae: Sphaerodactylus).</title>
        <authorList>
            <person name="Pinto B.J."/>
            <person name="Keating S.E."/>
            <person name="Gamble T."/>
        </authorList>
    </citation>
    <scope>NUCLEOTIDE SEQUENCE</scope>
    <source>
        <strain evidence="1">TG3544</strain>
    </source>
</reference>
<comment type="caution">
    <text evidence="1">The sequence shown here is derived from an EMBL/GenBank/DDBJ whole genome shotgun (WGS) entry which is preliminary data.</text>
</comment>
<protein>
    <submittedName>
        <fullName evidence="1">Uncharacterized protein</fullName>
    </submittedName>
</protein>
<evidence type="ECO:0000313" key="1">
    <source>
        <dbReference type="EMBL" id="KAH7989103.1"/>
    </source>
</evidence>
<organism evidence="1 2">
    <name type="scientific">Sphaerodactylus townsendi</name>
    <dbReference type="NCBI Taxonomy" id="933632"/>
    <lineage>
        <taxon>Eukaryota</taxon>
        <taxon>Metazoa</taxon>
        <taxon>Chordata</taxon>
        <taxon>Craniata</taxon>
        <taxon>Vertebrata</taxon>
        <taxon>Euteleostomi</taxon>
        <taxon>Lepidosauria</taxon>
        <taxon>Squamata</taxon>
        <taxon>Bifurcata</taxon>
        <taxon>Gekkota</taxon>
        <taxon>Sphaerodactylidae</taxon>
        <taxon>Sphaerodactylus</taxon>
    </lineage>
</organism>
<dbReference type="Proteomes" id="UP000827872">
    <property type="component" value="Linkage Group LG14"/>
</dbReference>